<evidence type="ECO:0000313" key="4">
    <source>
        <dbReference type="EMBL" id="PWN98205.1"/>
    </source>
</evidence>
<dbReference type="Proteomes" id="UP000245946">
    <property type="component" value="Unassembled WGS sequence"/>
</dbReference>
<accession>A0A316ZD50</accession>
<dbReference type="AlphaFoldDB" id="A0A316ZD50"/>
<feature type="transmembrane region" description="Helical" evidence="2">
    <location>
        <begin position="175"/>
        <end position="194"/>
    </location>
</feature>
<gene>
    <name evidence="4" type="ORF">FA09DRAFT_297112</name>
</gene>
<dbReference type="STRING" id="58919.A0A316ZD50"/>
<dbReference type="InterPro" id="IPR053001">
    <property type="entry name" value="MNNG_permease-like"/>
</dbReference>
<feature type="transmembrane region" description="Helical" evidence="2">
    <location>
        <begin position="374"/>
        <end position="394"/>
    </location>
</feature>
<dbReference type="EMBL" id="KZ819292">
    <property type="protein sequence ID" value="PWN98205.1"/>
    <property type="molecule type" value="Genomic_DNA"/>
</dbReference>
<dbReference type="Pfam" id="PF12051">
    <property type="entry name" value="DUF3533"/>
    <property type="match status" value="1"/>
</dbReference>
<name>A0A316ZD50_9BASI</name>
<dbReference type="GO" id="GO:0016020">
    <property type="term" value="C:membrane"/>
    <property type="evidence" value="ECO:0007669"/>
    <property type="project" value="TreeGrafter"/>
</dbReference>
<sequence>MYAVVLGMTVAIITVLIWTFGTLYWGSLYNPQAHLYRLTAVVVNRDGNGAIGQAVSSGLLALNSASSPHMTWSVVDGSAYPTQADVDEAVHYKLSTWLAIEVAENASQQLAAARAAGNASWDPTSVITATYVQARNQATIDGQVLAFFRPAITRIMAELNAQLAAEYLSANSGNAAAIAALAAAPQTIGAPVGLTYRNLAMYPTVANAATFVGLIYLCILAFNVTMAGGAIRDAFGLDLKLNARSQVLLRLGGPFLCYIILSLMWSLLELPFHLPFGGNFSHGAGFMVWWMFTLLGMAVLGYWTEGFYALVGAKWVAYSLLVIILTNVSGANLAVEAQNAFYKFSYAMPFYVTKNAYLNILFHVGYRAELAKSFGILVGWLILSLVTIPIWLRLERKRLIKAKAAGSPGPPAKKQDEEKASSAPHDVSHESSHDTSA</sequence>
<feature type="domain" description="DUF3533" evidence="3">
    <location>
        <begin position="11"/>
        <end position="385"/>
    </location>
</feature>
<dbReference type="InterPro" id="IPR022703">
    <property type="entry name" value="DUF3533"/>
</dbReference>
<feature type="transmembrane region" description="Helical" evidence="2">
    <location>
        <begin position="247"/>
        <end position="268"/>
    </location>
</feature>
<dbReference type="GeneID" id="37267740"/>
<feature type="compositionally biased region" description="Basic and acidic residues" evidence="1">
    <location>
        <begin position="413"/>
        <end position="437"/>
    </location>
</feature>
<feature type="transmembrane region" description="Helical" evidence="2">
    <location>
        <begin position="315"/>
        <end position="335"/>
    </location>
</feature>
<keyword evidence="2" id="KW-0812">Transmembrane</keyword>
<reference evidence="4 5" key="1">
    <citation type="journal article" date="2018" name="Mol. Biol. Evol.">
        <title>Broad Genomic Sampling Reveals a Smut Pathogenic Ancestry of the Fungal Clade Ustilaginomycotina.</title>
        <authorList>
            <person name="Kijpornyongpan T."/>
            <person name="Mondo S.J."/>
            <person name="Barry K."/>
            <person name="Sandor L."/>
            <person name="Lee J."/>
            <person name="Lipzen A."/>
            <person name="Pangilinan J."/>
            <person name="LaButti K."/>
            <person name="Hainaut M."/>
            <person name="Henrissat B."/>
            <person name="Grigoriev I.V."/>
            <person name="Spatafora J.W."/>
            <person name="Aime M.C."/>
        </authorList>
    </citation>
    <scope>NUCLEOTIDE SEQUENCE [LARGE SCALE GENOMIC DNA]</scope>
    <source>
        <strain evidence="4 5">MCA 4186</strain>
    </source>
</reference>
<dbReference type="PANTHER" id="PTHR34814:SF1">
    <property type="entry name" value="NITROSOGUANIDINE RESISTANCE PROTEIN SNG1"/>
    <property type="match status" value="1"/>
</dbReference>
<evidence type="ECO:0000313" key="5">
    <source>
        <dbReference type="Proteomes" id="UP000245946"/>
    </source>
</evidence>
<feature type="transmembrane region" description="Helical" evidence="2">
    <location>
        <begin position="6"/>
        <end position="27"/>
    </location>
</feature>
<keyword evidence="5" id="KW-1185">Reference proteome</keyword>
<proteinExistence type="predicted"/>
<feature type="transmembrane region" description="Helical" evidence="2">
    <location>
        <begin position="214"/>
        <end position="235"/>
    </location>
</feature>
<dbReference type="OrthoDB" id="2140105at2759"/>
<keyword evidence="2" id="KW-1133">Transmembrane helix</keyword>
<dbReference type="PANTHER" id="PTHR34814">
    <property type="entry name" value="NITROSOGUANIDINE RESISTANCE PROTEIN SNG1"/>
    <property type="match status" value="1"/>
</dbReference>
<feature type="region of interest" description="Disordered" evidence="1">
    <location>
        <begin position="404"/>
        <end position="437"/>
    </location>
</feature>
<evidence type="ECO:0000259" key="3">
    <source>
        <dbReference type="Pfam" id="PF12051"/>
    </source>
</evidence>
<feature type="transmembrane region" description="Helical" evidence="2">
    <location>
        <begin position="280"/>
        <end position="303"/>
    </location>
</feature>
<protein>
    <recommendedName>
        <fullName evidence="3">DUF3533 domain-containing protein</fullName>
    </recommendedName>
</protein>
<evidence type="ECO:0000256" key="2">
    <source>
        <dbReference type="SAM" id="Phobius"/>
    </source>
</evidence>
<dbReference type="RefSeq" id="XP_025598484.1">
    <property type="nucleotide sequence ID" value="XM_025740194.1"/>
</dbReference>
<keyword evidence="2" id="KW-0472">Membrane</keyword>
<organism evidence="4 5">
    <name type="scientific">Tilletiopsis washingtonensis</name>
    <dbReference type="NCBI Taxonomy" id="58919"/>
    <lineage>
        <taxon>Eukaryota</taxon>
        <taxon>Fungi</taxon>
        <taxon>Dikarya</taxon>
        <taxon>Basidiomycota</taxon>
        <taxon>Ustilaginomycotina</taxon>
        <taxon>Exobasidiomycetes</taxon>
        <taxon>Entylomatales</taxon>
        <taxon>Entylomatales incertae sedis</taxon>
        <taxon>Tilletiopsis</taxon>
    </lineage>
</organism>
<evidence type="ECO:0000256" key="1">
    <source>
        <dbReference type="SAM" id="MobiDB-lite"/>
    </source>
</evidence>